<sequence length="58" mass="6491">MAPRAGFDTEQVRDKARKDLLHLLEGVSQQHPAPETAPFTLGFVRRWAAETDEQCAPT</sequence>
<protein>
    <submittedName>
        <fullName evidence="1">Uncharacterized protein</fullName>
    </submittedName>
</protein>
<proteinExistence type="predicted"/>
<gene>
    <name evidence="1" type="ORF">N658DRAFT_492288</name>
</gene>
<evidence type="ECO:0000313" key="2">
    <source>
        <dbReference type="Proteomes" id="UP001305647"/>
    </source>
</evidence>
<reference evidence="1" key="1">
    <citation type="journal article" date="2023" name="Mol. Phylogenet. Evol.">
        <title>Genome-scale phylogeny and comparative genomics of the fungal order Sordariales.</title>
        <authorList>
            <person name="Hensen N."/>
            <person name="Bonometti L."/>
            <person name="Westerberg I."/>
            <person name="Brannstrom I.O."/>
            <person name="Guillou S."/>
            <person name="Cros-Aarteil S."/>
            <person name="Calhoun S."/>
            <person name="Haridas S."/>
            <person name="Kuo A."/>
            <person name="Mondo S."/>
            <person name="Pangilinan J."/>
            <person name="Riley R."/>
            <person name="LaButti K."/>
            <person name="Andreopoulos B."/>
            <person name="Lipzen A."/>
            <person name="Chen C."/>
            <person name="Yan M."/>
            <person name="Daum C."/>
            <person name="Ng V."/>
            <person name="Clum A."/>
            <person name="Steindorff A."/>
            <person name="Ohm R.A."/>
            <person name="Martin F."/>
            <person name="Silar P."/>
            <person name="Natvig D.O."/>
            <person name="Lalanne C."/>
            <person name="Gautier V."/>
            <person name="Ament-Velasquez S.L."/>
            <person name="Kruys A."/>
            <person name="Hutchinson M.I."/>
            <person name="Powell A.J."/>
            <person name="Barry K."/>
            <person name="Miller A.N."/>
            <person name="Grigoriev I.V."/>
            <person name="Debuchy R."/>
            <person name="Gladieux P."/>
            <person name="Hiltunen Thoren M."/>
            <person name="Johannesson H."/>
        </authorList>
    </citation>
    <scope>NUCLEOTIDE SEQUENCE</scope>
    <source>
        <strain evidence="1">CBS 757.83</strain>
    </source>
</reference>
<comment type="caution">
    <text evidence="1">The sequence shown here is derived from an EMBL/GenBank/DDBJ whole genome shotgun (WGS) entry which is preliminary data.</text>
</comment>
<accession>A0AAN6T6F3</accession>
<keyword evidence="2" id="KW-1185">Reference proteome</keyword>
<dbReference type="EMBL" id="MU863625">
    <property type="protein sequence ID" value="KAK4105794.1"/>
    <property type="molecule type" value="Genomic_DNA"/>
</dbReference>
<dbReference type="Proteomes" id="UP001305647">
    <property type="component" value="Unassembled WGS sequence"/>
</dbReference>
<reference evidence="1" key="2">
    <citation type="submission" date="2023-05" db="EMBL/GenBank/DDBJ databases">
        <authorList>
            <consortium name="Lawrence Berkeley National Laboratory"/>
            <person name="Steindorff A."/>
            <person name="Hensen N."/>
            <person name="Bonometti L."/>
            <person name="Westerberg I."/>
            <person name="Brannstrom I.O."/>
            <person name="Guillou S."/>
            <person name="Cros-Aarteil S."/>
            <person name="Calhoun S."/>
            <person name="Haridas S."/>
            <person name="Kuo A."/>
            <person name="Mondo S."/>
            <person name="Pangilinan J."/>
            <person name="Riley R."/>
            <person name="Labutti K."/>
            <person name="Andreopoulos B."/>
            <person name="Lipzen A."/>
            <person name="Chen C."/>
            <person name="Yanf M."/>
            <person name="Daum C."/>
            <person name="Ng V."/>
            <person name="Clum A."/>
            <person name="Ohm R."/>
            <person name="Martin F."/>
            <person name="Silar P."/>
            <person name="Natvig D."/>
            <person name="Lalanne C."/>
            <person name="Gautier V."/>
            <person name="Ament-Velasquez S.L."/>
            <person name="Kruys A."/>
            <person name="Hutchinson M.I."/>
            <person name="Powell A.J."/>
            <person name="Barry K."/>
            <person name="Miller A.N."/>
            <person name="Grigoriev I.V."/>
            <person name="Debuchy R."/>
            <person name="Gladieux P."/>
            <person name="Thoren M.H."/>
            <person name="Johannesson H."/>
        </authorList>
    </citation>
    <scope>NUCLEOTIDE SEQUENCE</scope>
    <source>
        <strain evidence="1">CBS 757.83</strain>
    </source>
</reference>
<organism evidence="1 2">
    <name type="scientific">Parathielavia hyrcaniae</name>
    <dbReference type="NCBI Taxonomy" id="113614"/>
    <lineage>
        <taxon>Eukaryota</taxon>
        <taxon>Fungi</taxon>
        <taxon>Dikarya</taxon>
        <taxon>Ascomycota</taxon>
        <taxon>Pezizomycotina</taxon>
        <taxon>Sordariomycetes</taxon>
        <taxon>Sordariomycetidae</taxon>
        <taxon>Sordariales</taxon>
        <taxon>Chaetomiaceae</taxon>
        <taxon>Parathielavia</taxon>
    </lineage>
</organism>
<name>A0AAN6T6F3_9PEZI</name>
<evidence type="ECO:0000313" key="1">
    <source>
        <dbReference type="EMBL" id="KAK4105794.1"/>
    </source>
</evidence>
<dbReference type="AlphaFoldDB" id="A0AAN6T6F3"/>